<dbReference type="CDD" id="cd03255">
    <property type="entry name" value="ABC_MJ0796_LolCDE_FtsE"/>
    <property type="match status" value="1"/>
</dbReference>
<keyword evidence="3 6" id="KW-0067">ATP-binding</keyword>
<dbReference type="GO" id="GO:0005524">
    <property type="term" value="F:ATP binding"/>
    <property type="evidence" value="ECO:0007669"/>
    <property type="project" value="UniProtKB-KW"/>
</dbReference>
<organism evidence="6 7">
    <name type="scientific">Anaeromyxobacter diazotrophicus</name>
    <dbReference type="NCBI Taxonomy" id="2590199"/>
    <lineage>
        <taxon>Bacteria</taxon>
        <taxon>Pseudomonadati</taxon>
        <taxon>Myxococcota</taxon>
        <taxon>Myxococcia</taxon>
        <taxon>Myxococcales</taxon>
        <taxon>Cystobacterineae</taxon>
        <taxon>Anaeromyxobacteraceae</taxon>
        <taxon>Anaeromyxobacter</taxon>
    </lineage>
</organism>
<dbReference type="PANTHER" id="PTHR24220:SF86">
    <property type="entry name" value="ABC TRANSPORTER ABCH.1"/>
    <property type="match status" value="1"/>
</dbReference>
<dbReference type="SUPFAM" id="SSF52540">
    <property type="entry name" value="P-loop containing nucleoside triphosphate hydrolases"/>
    <property type="match status" value="1"/>
</dbReference>
<dbReference type="PANTHER" id="PTHR24220">
    <property type="entry name" value="IMPORT ATP-BINDING PROTEIN"/>
    <property type="match status" value="1"/>
</dbReference>
<comment type="caution">
    <text evidence="6">The sequence shown here is derived from an EMBL/GenBank/DDBJ whole genome shotgun (WGS) entry which is preliminary data.</text>
</comment>
<evidence type="ECO:0000256" key="2">
    <source>
        <dbReference type="ARBA" id="ARBA00022741"/>
    </source>
</evidence>
<gene>
    <name evidence="6" type="ORF">AMYX_21280</name>
</gene>
<name>A0A7I9VN31_9BACT</name>
<dbReference type="Gene3D" id="3.40.50.300">
    <property type="entry name" value="P-loop containing nucleotide triphosphate hydrolases"/>
    <property type="match status" value="1"/>
</dbReference>
<comment type="similarity">
    <text evidence="4">Belongs to the ABC transporter superfamily. Macrolide exporter (TC 3.A.1.122) family.</text>
</comment>
<evidence type="ECO:0000313" key="6">
    <source>
        <dbReference type="EMBL" id="GEJ57387.1"/>
    </source>
</evidence>
<dbReference type="Pfam" id="PF00005">
    <property type="entry name" value="ABC_tran"/>
    <property type="match status" value="1"/>
</dbReference>
<dbReference type="InterPro" id="IPR003593">
    <property type="entry name" value="AAA+_ATPase"/>
</dbReference>
<dbReference type="Proteomes" id="UP000503640">
    <property type="component" value="Unassembled WGS sequence"/>
</dbReference>
<dbReference type="InterPro" id="IPR015854">
    <property type="entry name" value="ABC_transpr_LolD-like"/>
</dbReference>
<dbReference type="GO" id="GO:0098796">
    <property type="term" value="C:membrane protein complex"/>
    <property type="evidence" value="ECO:0007669"/>
    <property type="project" value="UniProtKB-ARBA"/>
</dbReference>
<evidence type="ECO:0000256" key="1">
    <source>
        <dbReference type="ARBA" id="ARBA00022448"/>
    </source>
</evidence>
<dbReference type="EMBL" id="BJTG01000004">
    <property type="protein sequence ID" value="GEJ57387.1"/>
    <property type="molecule type" value="Genomic_DNA"/>
</dbReference>
<sequence length="253" mass="27327">MASSSPERLRAPAAAPVVRAREIEKTYRMGDVSVQALKGVSLDLFPGEFVAIMGASGSGKSTFMNVVGCLDRPTAGSYQLDGEEVSRLSRDALARARGRALGFVFQGFNLLPRTSALENVELPMVYQGTSAAERRRRAVEALERVGLAGRLDHAPAQLSGGQQQRVAIARALVNRPRLLLADEPTGNLDSATSLEVMRLFQELNDEGLTVLLVTHEPDIAQHARRTVVFRDGRVLSDEPVASRRLAAREGTGP</sequence>
<evidence type="ECO:0000259" key="5">
    <source>
        <dbReference type="PROSITE" id="PS50893"/>
    </source>
</evidence>
<dbReference type="InterPro" id="IPR017871">
    <property type="entry name" value="ABC_transporter-like_CS"/>
</dbReference>
<dbReference type="AlphaFoldDB" id="A0A7I9VN31"/>
<dbReference type="GO" id="GO:0016887">
    <property type="term" value="F:ATP hydrolysis activity"/>
    <property type="evidence" value="ECO:0007669"/>
    <property type="project" value="InterPro"/>
</dbReference>
<dbReference type="PROSITE" id="PS50893">
    <property type="entry name" value="ABC_TRANSPORTER_2"/>
    <property type="match status" value="1"/>
</dbReference>
<keyword evidence="2" id="KW-0547">Nucleotide-binding</keyword>
<dbReference type="InterPro" id="IPR017911">
    <property type="entry name" value="MacB-like_ATP-bd"/>
</dbReference>
<evidence type="ECO:0000256" key="4">
    <source>
        <dbReference type="ARBA" id="ARBA00038388"/>
    </source>
</evidence>
<dbReference type="InterPro" id="IPR027417">
    <property type="entry name" value="P-loop_NTPase"/>
</dbReference>
<proteinExistence type="inferred from homology"/>
<dbReference type="GO" id="GO:0005886">
    <property type="term" value="C:plasma membrane"/>
    <property type="evidence" value="ECO:0007669"/>
    <property type="project" value="TreeGrafter"/>
</dbReference>
<evidence type="ECO:0000256" key="3">
    <source>
        <dbReference type="ARBA" id="ARBA00022840"/>
    </source>
</evidence>
<evidence type="ECO:0000313" key="7">
    <source>
        <dbReference type="Proteomes" id="UP000503640"/>
    </source>
</evidence>
<dbReference type="PROSITE" id="PS00211">
    <property type="entry name" value="ABC_TRANSPORTER_1"/>
    <property type="match status" value="1"/>
</dbReference>
<dbReference type="SMART" id="SM00382">
    <property type="entry name" value="AAA"/>
    <property type="match status" value="1"/>
</dbReference>
<reference evidence="7" key="1">
    <citation type="journal article" date="2020" name="Appl. Environ. Microbiol.">
        <title>Diazotrophic Anaeromyxobacter Isolates from Soils.</title>
        <authorList>
            <person name="Masuda Y."/>
            <person name="Yamanaka H."/>
            <person name="Xu Z.X."/>
            <person name="Shiratori Y."/>
            <person name="Aono T."/>
            <person name="Amachi S."/>
            <person name="Senoo K."/>
            <person name="Itoh H."/>
        </authorList>
    </citation>
    <scope>NUCLEOTIDE SEQUENCE [LARGE SCALE GENOMIC DNA]</scope>
    <source>
        <strain evidence="7">R267</strain>
    </source>
</reference>
<dbReference type="InterPro" id="IPR003439">
    <property type="entry name" value="ABC_transporter-like_ATP-bd"/>
</dbReference>
<feature type="domain" description="ABC transporter" evidence="5">
    <location>
        <begin position="18"/>
        <end position="253"/>
    </location>
</feature>
<keyword evidence="7" id="KW-1185">Reference proteome</keyword>
<accession>A0A7I9VN31</accession>
<protein>
    <submittedName>
        <fullName evidence="6">Macrolide ABC transporter ATP-binding protein</fullName>
    </submittedName>
</protein>
<keyword evidence="1" id="KW-0813">Transport</keyword>
<dbReference type="GO" id="GO:0022857">
    <property type="term" value="F:transmembrane transporter activity"/>
    <property type="evidence" value="ECO:0007669"/>
    <property type="project" value="TreeGrafter"/>
</dbReference>
<dbReference type="FunFam" id="3.40.50.300:FF:000032">
    <property type="entry name" value="Export ABC transporter ATP-binding protein"/>
    <property type="match status" value="1"/>
</dbReference>